<dbReference type="RefSeq" id="WP_343970606.1">
    <property type="nucleotide sequence ID" value="NZ_BAAAJG010000002.1"/>
</dbReference>
<evidence type="ECO:0000313" key="7">
    <source>
        <dbReference type="EMBL" id="MFD1530799.1"/>
    </source>
</evidence>
<keyword evidence="2 5" id="KW-0812">Transmembrane</keyword>
<feature type="transmembrane region" description="Helical" evidence="5">
    <location>
        <begin position="308"/>
        <end position="335"/>
    </location>
</feature>
<comment type="caution">
    <text evidence="7">The sequence shown here is derived from an EMBL/GenBank/DDBJ whole genome shotgun (WGS) entry which is preliminary data.</text>
</comment>
<keyword evidence="4 5" id="KW-0472">Membrane</keyword>
<evidence type="ECO:0000256" key="5">
    <source>
        <dbReference type="SAM" id="Phobius"/>
    </source>
</evidence>
<evidence type="ECO:0000256" key="2">
    <source>
        <dbReference type="ARBA" id="ARBA00022692"/>
    </source>
</evidence>
<organism evidence="7 8">
    <name type="scientific">Pseudonocardia aurantiaca</name>
    <dbReference type="NCBI Taxonomy" id="75290"/>
    <lineage>
        <taxon>Bacteria</taxon>
        <taxon>Bacillati</taxon>
        <taxon>Actinomycetota</taxon>
        <taxon>Actinomycetes</taxon>
        <taxon>Pseudonocardiales</taxon>
        <taxon>Pseudonocardiaceae</taxon>
        <taxon>Pseudonocardia</taxon>
    </lineage>
</organism>
<sequence length="376" mass="41914">MKTEQTPFVPTSPGRQAPRVTDNVKEWLRHQFGALHTALIEQPISLYAASVLRIGYGLLYLAFLLREFPHRDEIWGPDSPWTPALATQFFDLTGWFSILTLSDSRLYFEGCYALAVVTCALFMLGWRSRAVSVVFAIVVVSFHARALFMTDGGDNLMRLMAVYLCLTACGRRWSLDARRNRLRASTVYCASRSAGLGAPDLWCQLGAARRSLITVVHNCGMFVIAAQICIVYGAAGLYKVQGGLWGSGTALHYVVNLDLFQPWPMLSHMVDSQQMLVAVVGYLTVLLQVGFPFILFSRLKYVFVTMLFGMHLGIGVLLGMPVFAGAMIVADAVFLPDRFYRFLGRTWRRTFSRAALRRKGTTARTETPLVPARSTG</sequence>
<evidence type="ECO:0000259" key="6">
    <source>
        <dbReference type="SMART" id="SM00752"/>
    </source>
</evidence>
<feature type="transmembrane region" description="Helical" evidence="5">
    <location>
        <begin position="219"/>
        <end position="238"/>
    </location>
</feature>
<feature type="transmembrane region" description="Helical" evidence="5">
    <location>
        <begin position="44"/>
        <end position="65"/>
    </location>
</feature>
<keyword evidence="8" id="KW-1185">Reference proteome</keyword>
<feature type="domain" description="HTTM-like" evidence="6">
    <location>
        <begin position="41"/>
        <end position="339"/>
    </location>
</feature>
<name>A0ABW4FJK7_9PSEU</name>
<dbReference type="Proteomes" id="UP001597145">
    <property type="component" value="Unassembled WGS sequence"/>
</dbReference>
<evidence type="ECO:0000313" key="8">
    <source>
        <dbReference type="Proteomes" id="UP001597145"/>
    </source>
</evidence>
<protein>
    <submittedName>
        <fullName evidence="7">HTTM domain-containing protein</fullName>
    </submittedName>
</protein>
<feature type="transmembrane region" description="Helical" evidence="5">
    <location>
        <begin position="130"/>
        <end position="148"/>
    </location>
</feature>
<keyword evidence="3 5" id="KW-1133">Transmembrane helix</keyword>
<evidence type="ECO:0000256" key="1">
    <source>
        <dbReference type="ARBA" id="ARBA00004127"/>
    </source>
</evidence>
<reference evidence="8" key="1">
    <citation type="journal article" date="2019" name="Int. J. Syst. Evol. Microbiol.">
        <title>The Global Catalogue of Microorganisms (GCM) 10K type strain sequencing project: providing services to taxonomists for standard genome sequencing and annotation.</title>
        <authorList>
            <consortium name="The Broad Institute Genomics Platform"/>
            <consortium name="The Broad Institute Genome Sequencing Center for Infectious Disease"/>
            <person name="Wu L."/>
            <person name="Ma J."/>
        </authorList>
    </citation>
    <scope>NUCLEOTIDE SEQUENCE [LARGE SCALE GENOMIC DNA]</scope>
    <source>
        <strain evidence="8">JCM 12165</strain>
    </source>
</reference>
<dbReference type="PANTHER" id="PTHR39535">
    <property type="entry name" value="SPORULATION-DELAYING PROTEIN SDPB"/>
    <property type="match status" value="1"/>
</dbReference>
<feature type="transmembrane region" description="Helical" evidence="5">
    <location>
        <begin position="106"/>
        <end position="124"/>
    </location>
</feature>
<dbReference type="PANTHER" id="PTHR39535:SF2">
    <property type="entry name" value="HTTM DOMAIN-CONTAINING PROTEIN"/>
    <property type="match status" value="1"/>
</dbReference>
<evidence type="ECO:0000256" key="4">
    <source>
        <dbReference type="ARBA" id="ARBA00023136"/>
    </source>
</evidence>
<gene>
    <name evidence="7" type="ORF">ACFSCY_15235</name>
</gene>
<accession>A0ABW4FJK7</accession>
<dbReference type="InterPro" id="IPR052964">
    <property type="entry name" value="Sporulation_signal_mat"/>
</dbReference>
<proteinExistence type="predicted"/>
<comment type="subcellular location">
    <subcellularLocation>
        <location evidence="1">Endomembrane system</location>
        <topology evidence="1">Multi-pass membrane protein</topology>
    </subcellularLocation>
</comment>
<feature type="transmembrane region" description="Helical" evidence="5">
    <location>
        <begin position="275"/>
        <end position="296"/>
    </location>
</feature>
<dbReference type="SMART" id="SM00752">
    <property type="entry name" value="HTTM"/>
    <property type="match status" value="1"/>
</dbReference>
<evidence type="ECO:0000256" key="3">
    <source>
        <dbReference type="ARBA" id="ARBA00022989"/>
    </source>
</evidence>
<dbReference type="EMBL" id="JBHUCP010000009">
    <property type="protein sequence ID" value="MFD1530799.1"/>
    <property type="molecule type" value="Genomic_DNA"/>
</dbReference>
<dbReference type="InterPro" id="IPR011020">
    <property type="entry name" value="HTTM-like"/>
</dbReference>